<feature type="signal peptide" evidence="1">
    <location>
        <begin position="1"/>
        <end position="22"/>
    </location>
</feature>
<sequence>MSHARKRIMLAGWLAAALLAGAVWTNAGALAQGQQGSQEPVVLTVLNFLDATGPGTEREIKEIWNAFERNNPDIKIVREDLFLEPFHQKTEAYAAAGRLPDVFYMWPGGRSMTLHTQRLAKDLGPFVEPMRDEFSEAALVPQAGGYLAMIPFGLSSSHVMYVNTALLDSLGLQVPRTYEELKAMVPTLRAAGKEVILMGAQDDWVVQSTLFSMIVGRLVGDEGMDAILAGKARFTDEPFVKALEFYASLFEDGVLSRRIFQTGYNEVNPLFAQGKAPFLIDGDWKVRNFLTDPSTDEALIPPAEQKHIRMTIFPAIPGEVTHNSTSMVQGDGYGINAKIPTGSRKEEAAWRLVQWLTSTEAQRVRMETGSAFPSRKGVTSDRLEPLAQERSQFYGGLTGTYVLDNVLDPKVYVPINVGLQEIGLGISSPRQVAESVQKAFDAWKASQQ</sequence>
<evidence type="ECO:0000313" key="3">
    <source>
        <dbReference type="Proteomes" id="UP000065807"/>
    </source>
</evidence>
<reference evidence="3" key="2">
    <citation type="journal article" date="2016" name="Int. J. Syst. Evol. Microbiol.">
        <title>Complete genome sequence and cell structure of Limnochorda pilosa, a Gram-negative spore-former within the phylum Firmicutes.</title>
        <authorList>
            <person name="Watanabe M."/>
            <person name="Kojima H."/>
            <person name="Fukui M."/>
        </authorList>
    </citation>
    <scope>NUCLEOTIDE SEQUENCE [LARGE SCALE GENOMIC DNA]</scope>
    <source>
        <strain evidence="3">HC45</strain>
    </source>
</reference>
<keyword evidence="1" id="KW-0732">Signal</keyword>
<dbReference type="EMBL" id="AP014924">
    <property type="protein sequence ID" value="BAS26268.1"/>
    <property type="molecule type" value="Genomic_DNA"/>
</dbReference>
<dbReference type="Gene3D" id="3.40.190.10">
    <property type="entry name" value="Periplasmic binding protein-like II"/>
    <property type="match status" value="2"/>
</dbReference>
<accession>A0A0K2SGN0</accession>
<organism evidence="2 3">
    <name type="scientific">Limnochorda pilosa</name>
    <dbReference type="NCBI Taxonomy" id="1555112"/>
    <lineage>
        <taxon>Bacteria</taxon>
        <taxon>Bacillati</taxon>
        <taxon>Bacillota</taxon>
        <taxon>Limnochordia</taxon>
        <taxon>Limnochordales</taxon>
        <taxon>Limnochordaceae</taxon>
        <taxon>Limnochorda</taxon>
    </lineage>
</organism>
<keyword evidence="3" id="KW-1185">Reference proteome</keyword>
<dbReference type="RefSeq" id="WP_068133639.1">
    <property type="nucleotide sequence ID" value="NZ_AP014924.1"/>
</dbReference>
<proteinExistence type="predicted"/>
<name>A0A0K2SGN0_LIMPI</name>
<evidence type="ECO:0000313" key="2">
    <source>
        <dbReference type="EMBL" id="BAS26268.1"/>
    </source>
</evidence>
<gene>
    <name evidence="2" type="ORF">LIP_0411</name>
</gene>
<dbReference type="Proteomes" id="UP000065807">
    <property type="component" value="Chromosome"/>
</dbReference>
<dbReference type="AlphaFoldDB" id="A0A0K2SGN0"/>
<feature type="chain" id="PRO_5038769673" evidence="1">
    <location>
        <begin position="23"/>
        <end position="448"/>
    </location>
</feature>
<protein>
    <submittedName>
        <fullName evidence="2">ABC transporter substrate-binding protein</fullName>
    </submittedName>
</protein>
<dbReference type="KEGG" id="lpil:LIP_0411"/>
<dbReference type="SUPFAM" id="SSF53850">
    <property type="entry name" value="Periplasmic binding protein-like II"/>
    <property type="match status" value="1"/>
</dbReference>
<dbReference type="InterPro" id="IPR006059">
    <property type="entry name" value="SBP"/>
</dbReference>
<dbReference type="STRING" id="1555112.LIP_0411"/>
<dbReference type="OrthoDB" id="9798191at2"/>
<reference evidence="3" key="1">
    <citation type="submission" date="2015-07" db="EMBL/GenBank/DDBJ databases">
        <title>Complete genome sequence and phylogenetic analysis of Limnochorda pilosa.</title>
        <authorList>
            <person name="Watanabe M."/>
            <person name="Kojima H."/>
            <person name="Fukui M."/>
        </authorList>
    </citation>
    <scope>NUCLEOTIDE SEQUENCE [LARGE SCALE GENOMIC DNA]</scope>
    <source>
        <strain evidence="3">HC45</strain>
    </source>
</reference>
<dbReference type="PANTHER" id="PTHR43649:SF12">
    <property type="entry name" value="DIACETYLCHITOBIOSE BINDING PROTEIN DASA"/>
    <property type="match status" value="1"/>
</dbReference>
<dbReference type="Pfam" id="PF01547">
    <property type="entry name" value="SBP_bac_1"/>
    <property type="match status" value="1"/>
</dbReference>
<dbReference type="InterPro" id="IPR050490">
    <property type="entry name" value="Bact_solute-bd_prot1"/>
</dbReference>
<evidence type="ECO:0000256" key="1">
    <source>
        <dbReference type="SAM" id="SignalP"/>
    </source>
</evidence>
<dbReference type="PANTHER" id="PTHR43649">
    <property type="entry name" value="ARABINOSE-BINDING PROTEIN-RELATED"/>
    <property type="match status" value="1"/>
</dbReference>